<proteinExistence type="predicted"/>
<dbReference type="EMBL" id="RSDZ01000114">
    <property type="protein sequence ID" value="RXG43153.1"/>
    <property type="molecule type" value="Genomic_DNA"/>
</dbReference>
<evidence type="ECO:0000313" key="2">
    <source>
        <dbReference type="Proteomes" id="UP000288725"/>
    </source>
</evidence>
<accession>A0A444RPI7</accession>
<comment type="caution">
    <text evidence="1">The sequence shown here is derived from an EMBL/GenBank/DDBJ whole genome shotgun (WGS) entry which is preliminary data.</text>
</comment>
<reference evidence="1 2" key="1">
    <citation type="submission" date="2018-12" db="EMBL/GenBank/DDBJ databases">
        <title>Genome of Verticillium dahliae isolate Getta Getta.</title>
        <authorList>
            <person name="Gardiner D.M."/>
        </authorList>
    </citation>
    <scope>NUCLEOTIDE SEQUENCE [LARGE SCALE GENOMIC DNA]</scope>
    <source>
        <strain evidence="1 2">Getta Getta</strain>
    </source>
</reference>
<evidence type="ECO:0000313" key="1">
    <source>
        <dbReference type="EMBL" id="RXG43153.1"/>
    </source>
</evidence>
<dbReference type="AlphaFoldDB" id="A0A444RPI7"/>
<gene>
    <name evidence="1" type="ORF">VDGE_10294</name>
</gene>
<organism evidence="1 2">
    <name type="scientific">Verticillium dahliae</name>
    <name type="common">Verticillium wilt</name>
    <dbReference type="NCBI Taxonomy" id="27337"/>
    <lineage>
        <taxon>Eukaryota</taxon>
        <taxon>Fungi</taxon>
        <taxon>Dikarya</taxon>
        <taxon>Ascomycota</taxon>
        <taxon>Pezizomycotina</taxon>
        <taxon>Sordariomycetes</taxon>
        <taxon>Hypocreomycetidae</taxon>
        <taxon>Glomerellales</taxon>
        <taxon>Plectosphaerellaceae</taxon>
        <taxon>Verticillium</taxon>
    </lineage>
</organism>
<sequence>MAPKSNPRKEVALTLDNVKRSKVFDLNIRSTYTQFNGQEAFRELVQNWRDEVIRASGLSPQQFMDSVTREITTNDSKVEILYKAITPAQDSQGAPEVFGFIRILNSN</sequence>
<dbReference type="Proteomes" id="UP000288725">
    <property type="component" value="Chromosome 4"/>
</dbReference>
<protein>
    <submittedName>
        <fullName evidence="1">Uncharacterized protein</fullName>
    </submittedName>
</protein>
<name>A0A444RPI7_VERDA</name>